<dbReference type="AlphaFoldDB" id="A0A392UQZ2"/>
<evidence type="ECO:0000313" key="2">
    <source>
        <dbReference type="Proteomes" id="UP000265520"/>
    </source>
</evidence>
<reference evidence="1 2" key="1">
    <citation type="journal article" date="2018" name="Front. Plant Sci.">
        <title>Red Clover (Trifolium pratense) and Zigzag Clover (T. medium) - A Picture of Genomic Similarities and Differences.</title>
        <authorList>
            <person name="Dluhosova J."/>
            <person name="Istvanek J."/>
            <person name="Nedelnik J."/>
            <person name="Repkova J."/>
        </authorList>
    </citation>
    <scope>NUCLEOTIDE SEQUENCE [LARGE SCALE GENOMIC DNA]</scope>
    <source>
        <strain evidence="2">cv. 10/8</strain>
        <tissue evidence="1">Leaf</tissue>
    </source>
</reference>
<organism evidence="1 2">
    <name type="scientific">Trifolium medium</name>
    <dbReference type="NCBI Taxonomy" id="97028"/>
    <lineage>
        <taxon>Eukaryota</taxon>
        <taxon>Viridiplantae</taxon>
        <taxon>Streptophyta</taxon>
        <taxon>Embryophyta</taxon>
        <taxon>Tracheophyta</taxon>
        <taxon>Spermatophyta</taxon>
        <taxon>Magnoliopsida</taxon>
        <taxon>eudicotyledons</taxon>
        <taxon>Gunneridae</taxon>
        <taxon>Pentapetalae</taxon>
        <taxon>rosids</taxon>
        <taxon>fabids</taxon>
        <taxon>Fabales</taxon>
        <taxon>Fabaceae</taxon>
        <taxon>Papilionoideae</taxon>
        <taxon>50 kb inversion clade</taxon>
        <taxon>NPAAA clade</taxon>
        <taxon>Hologalegina</taxon>
        <taxon>IRL clade</taxon>
        <taxon>Trifolieae</taxon>
        <taxon>Trifolium</taxon>
    </lineage>
</organism>
<feature type="non-terminal residue" evidence="1">
    <location>
        <position position="1"/>
    </location>
</feature>
<evidence type="ECO:0000313" key="1">
    <source>
        <dbReference type="EMBL" id="MCI75157.1"/>
    </source>
</evidence>
<name>A0A392UQZ2_9FABA</name>
<accession>A0A392UQZ2</accession>
<dbReference type="Proteomes" id="UP000265520">
    <property type="component" value="Unassembled WGS sequence"/>
</dbReference>
<comment type="caution">
    <text evidence="1">The sequence shown here is derived from an EMBL/GenBank/DDBJ whole genome shotgun (WGS) entry which is preliminary data.</text>
</comment>
<sequence length="31" mass="3190">ARTGVAEIVVSVAGPDADIVLISLHMCPLKN</sequence>
<proteinExistence type="predicted"/>
<keyword evidence="2" id="KW-1185">Reference proteome</keyword>
<dbReference type="EMBL" id="LXQA010876328">
    <property type="protein sequence ID" value="MCI75157.1"/>
    <property type="molecule type" value="Genomic_DNA"/>
</dbReference>
<protein>
    <submittedName>
        <fullName evidence="1">Uncharacterized protein</fullName>
    </submittedName>
</protein>